<reference evidence="2 3" key="1">
    <citation type="submission" date="2017-01" db="EMBL/GenBank/DDBJ databases">
        <title>Comparative Genomics of 38 Pectobacterium strains comprising three species revealed the characteristics of Pectobacterium carotovorum.</title>
        <authorList>
            <person name="Xie H."/>
            <person name="Ma Y."/>
            <person name="Li X."/>
        </authorList>
    </citation>
    <scope>NUCLEOTIDE SEQUENCE [LARGE SCALE GENOMIC DNA]</scope>
    <source>
        <strain evidence="2 3">Q142</strain>
    </source>
</reference>
<organism evidence="2 3">
    <name type="scientific">Pectobacterium odoriferum</name>
    <dbReference type="NCBI Taxonomy" id="78398"/>
    <lineage>
        <taxon>Bacteria</taxon>
        <taxon>Pseudomonadati</taxon>
        <taxon>Pseudomonadota</taxon>
        <taxon>Gammaproteobacteria</taxon>
        <taxon>Enterobacterales</taxon>
        <taxon>Pectobacteriaceae</taxon>
        <taxon>Pectobacterium</taxon>
    </lineage>
</organism>
<feature type="compositionally biased region" description="Low complexity" evidence="1">
    <location>
        <begin position="313"/>
        <end position="329"/>
    </location>
</feature>
<accession>A0ABD6VKN3</accession>
<dbReference type="AlphaFoldDB" id="A0ABD6VKN3"/>
<dbReference type="RefSeq" id="WP_103182506.1">
    <property type="nucleotide sequence ID" value="NZ_MTAH01000016.1"/>
</dbReference>
<evidence type="ECO:0000313" key="2">
    <source>
        <dbReference type="EMBL" id="POE24680.1"/>
    </source>
</evidence>
<protein>
    <recommendedName>
        <fullName evidence="4">Helix-turn-helix domain-containing protein</fullName>
    </recommendedName>
</protein>
<evidence type="ECO:0008006" key="4">
    <source>
        <dbReference type="Google" id="ProtNLM"/>
    </source>
</evidence>
<feature type="region of interest" description="Disordered" evidence="1">
    <location>
        <begin position="307"/>
        <end position="334"/>
    </location>
</feature>
<name>A0ABD6VKN3_9GAMM</name>
<gene>
    <name evidence="2" type="ORF">BV926_18060</name>
</gene>
<feature type="region of interest" description="Disordered" evidence="1">
    <location>
        <begin position="152"/>
        <end position="212"/>
    </location>
</feature>
<proteinExistence type="predicted"/>
<evidence type="ECO:0000313" key="3">
    <source>
        <dbReference type="Proteomes" id="UP000237274"/>
    </source>
</evidence>
<dbReference type="EMBL" id="MTAO01000015">
    <property type="protein sequence ID" value="POE24680.1"/>
    <property type="molecule type" value="Genomic_DNA"/>
</dbReference>
<evidence type="ECO:0000256" key="1">
    <source>
        <dbReference type="SAM" id="MobiDB-lite"/>
    </source>
</evidence>
<feature type="compositionally biased region" description="Polar residues" evidence="1">
    <location>
        <begin position="174"/>
        <end position="189"/>
    </location>
</feature>
<dbReference type="InterPro" id="IPR047749">
    <property type="entry name" value="STY4528-like"/>
</dbReference>
<sequence length="378" mass="41679">MTIPHTPEHTHHPQFTTPTALMLDTRLTPLERNGWQVLRMLRTSDGLSSLASLGQLRRYLTSIPLGQKAGYETTWRVLVVLRLTGWISLLGQQRDPLTGHVLSEQYQVHEHPLPFDQASTLDPALSTLLHEATGHDNNQVARVAEHIQAALAQASDKDDDSDGEGPTLPGRQDAPTSATPPDTHNTSPSARCAPVLPQNTGMPHITDDADPTYSMYKYKNTTYRAREGQSVDNPPALPPCLQRIAGRQKHDVLVALRRLPEEQRQDVLDELQARSQGGTVRNVIAYFFGLIRRVMAGEFRLWAGRRQTPPHPVKSQPAPASAASDSATPAPEPVFQRASPDVALAHIDHLRSLLNRPVNAAELVSGFMQRQGRPPRPA</sequence>
<dbReference type="NCBIfam" id="NF040582">
    <property type="entry name" value="STY4528_fam"/>
    <property type="match status" value="1"/>
</dbReference>
<comment type="caution">
    <text evidence="2">The sequence shown here is derived from an EMBL/GenBank/DDBJ whole genome shotgun (WGS) entry which is preliminary data.</text>
</comment>
<dbReference type="Proteomes" id="UP000237274">
    <property type="component" value="Unassembled WGS sequence"/>
</dbReference>